<reference evidence="2 3" key="1">
    <citation type="journal article" date="2010" name="J. Bacteriol.">
        <title>Complete genome sequence of "Candidatus Puniceispirillum marinum" IMCC1322, a representative of the SAR116 clade in the Alphaproteobacteria.</title>
        <authorList>
            <person name="Oh H.M."/>
            <person name="Kwon K.K."/>
            <person name="Kang I."/>
            <person name="Kang S.G."/>
            <person name="Lee J.H."/>
            <person name="Kim S.J."/>
            <person name="Cho J.C."/>
        </authorList>
    </citation>
    <scope>NUCLEOTIDE SEQUENCE [LARGE SCALE GENOMIC DNA]</scope>
    <source>
        <strain evidence="2 3">IMCC1322</strain>
    </source>
</reference>
<dbReference type="EMBL" id="CP001751">
    <property type="protein sequence ID" value="ADE39928.1"/>
    <property type="molecule type" value="Genomic_DNA"/>
</dbReference>
<evidence type="ECO:0000313" key="3">
    <source>
        <dbReference type="Proteomes" id="UP000007460"/>
    </source>
</evidence>
<dbReference type="STRING" id="488538.SAR116_1685"/>
<dbReference type="AlphaFoldDB" id="D5BUI1"/>
<dbReference type="eggNOG" id="COG1462">
    <property type="taxonomic scope" value="Bacteria"/>
</dbReference>
<keyword evidence="1" id="KW-0732">Signal</keyword>
<feature type="signal peptide" evidence="1">
    <location>
        <begin position="1"/>
        <end position="21"/>
    </location>
</feature>
<dbReference type="HOGENOM" id="CLU_051487_0_0_5"/>
<evidence type="ECO:0000313" key="2">
    <source>
        <dbReference type="EMBL" id="ADE39928.1"/>
    </source>
</evidence>
<organism evidence="2 3">
    <name type="scientific">Puniceispirillum marinum (strain IMCC1322)</name>
    <dbReference type="NCBI Taxonomy" id="488538"/>
    <lineage>
        <taxon>Bacteria</taxon>
        <taxon>Pseudomonadati</taxon>
        <taxon>Pseudomonadota</taxon>
        <taxon>Alphaproteobacteria</taxon>
        <taxon>Candidatus Puniceispirillales</taxon>
        <taxon>Candidatus Puniceispirillaceae</taxon>
        <taxon>Candidatus Puniceispirillum</taxon>
    </lineage>
</organism>
<evidence type="ECO:0008006" key="4">
    <source>
        <dbReference type="Google" id="ProtNLM"/>
    </source>
</evidence>
<sequence length="413" mass="45542">MLKLFLLLTAIYMAVPNAAVARVEIVEVNVEGMGLTLGDAILDGLQSAVSMVNGVEVASQSRLEMATVSTETNQAESYTAASAFSKDITTATKGVVDGYDVLSSGRDASLGNNYVVQLAVRISKLKQSKQLNRLRMAVSGLYVDDNVSDRRAADATALAIQNAVVDYLTQTRRFAMIDRNNLADTQTELNYIATSGMATRELARLGNKVGTDYLVVMIMRELNTNIYQKKMKTNNRIKESKQVVGEISVRILDVATSQIKFSDTIVIRSEQDYRTLAKDGGRVIGQTIQNAIYPARIVAIDGDAVTIGQGGKTFVRNEIYELVQLGERMIDPYTKESLGFQEIPVGKIKIERVQSKQSTGRIIEIEVGDVTKLTGYKYIVRPLRSNTTATLEANRKNVKKAKNRIEEMKQSFN</sequence>
<proteinExistence type="predicted"/>
<dbReference type="Gene3D" id="3.40.50.10610">
    <property type="entry name" value="ABC-type transport auxiliary lipoprotein component"/>
    <property type="match status" value="1"/>
</dbReference>
<evidence type="ECO:0000256" key="1">
    <source>
        <dbReference type="SAM" id="SignalP"/>
    </source>
</evidence>
<keyword evidence="3" id="KW-1185">Reference proteome</keyword>
<protein>
    <recommendedName>
        <fullName evidence="4">Curli production assembly/transport component CsgG</fullName>
    </recommendedName>
</protein>
<dbReference type="KEGG" id="apb:SAR116_1685"/>
<name>D5BUI1_PUNMI</name>
<dbReference type="Proteomes" id="UP000007460">
    <property type="component" value="Chromosome"/>
</dbReference>
<dbReference type="RefSeq" id="WP_013046555.1">
    <property type="nucleotide sequence ID" value="NC_014010.1"/>
</dbReference>
<feature type="chain" id="PRO_5003069248" description="Curli production assembly/transport component CsgG" evidence="1">
    <location>
        <begin position="22"/>
        <end position="413"/>
    </location>
</feature>
<gene>
    <name evidence="2" type="ordered locus">SAR116_1685</name>
</gene>
<dbReference type="OrthoDB" id="9793163at2"/>
<accession>D5BUI1</accession>